<evidence type="ECO:0000256" key="2">
    <source>
        <dbReference type="ARBA" id="ARBA00022692"/>
    </source>
</evidence>
<evidence type="ECO:0000256" key="3">
    <source>
        <dbReference type="ARBA" id="ARBA00022989"/>
    </source>
</evidence>
<feature type="transmembrane region" description="Helical" evidence="5">
    <location>
        <begin position="100"/>
        <end position="119"/>
    </location>
</feature>
<reference evidence="9" key="1">
    <citation type="submission" date="2020-05" db="EMBL/GenBank/DDBJ databases">
        <authorList>
            <person name="Chiriac C."/>
            <person name="Salcher M."/>
            <person name="Ghai R."/>
            <person name="Kavagutti S V."/>
        </authorList>
    </citation>
    <scope>NUCLEOTIDE SEQUENCE</scope>
</reference>
<dbReference type="Gene3D" id="1.20.144.10">
    <property type="entry name" value="Phosphatidic acid phosphatase type 2/haloperoxidase"/>
    <property type="match status" value="1"/>
</dbReference>
<keyword evidence="4 5" id="KW-0472">Membrane</keyword>
<feature type="transmembrane region" description="Helical" evidence="5">
    <location>
        <begin position="222"/>
        <end position="239"/>
    </location>
</feature>
<keyword evidence="2 5" id="KW-0812">Transmembrane</keyword>
<gene>
    <name evidence="8" type="ORF">UFOPK2624_02089</name>
    <name evidence="9" type="ORF">UFOPK2969_00797</name>
    <name evidence="7" type="ORF">UFOPK3331_02026</name>
</gene>
<feature type="domain" description="Inositolphosphotransferase Aur1/Ipt1" evidence="6">
    <location>
        <begin position="69"/>
        <end position="261"/>
    </location>
</feature>
<evidence type="ECO:0000313" key="7">
    <source>
        <dbReference type="EMBL" id="CAB4346891.1"/>
    </source>
</evidence>
<dbReference type="Pfam" id="PF14378">
    <property type="entry name" value="PAP2_3"/>
    <property type="match status" value="1"/>
</dbReference>
<organism evidence="9">
    <name type="scientific">freshwater metagenome</name>
    <dbReference type="NCBI Taxonomy" id="449393"/>
    <lineage>
        <taxon>unclassified sequences</taxon>
        <taxon>metagenomes</taxon>
        <taxon>ecological metagenomes</taxon>
    </lineage>
</organism>
<accession>A0A6J6X1S5</accession>
<keyword evidence="3 5" id="KW-1133">Transmembrane helix</keyword>
<dbReference type="GO" id="GO:0016020">
    <property type="term" value="C:membrane"/>
    <property type="evidence" value="ECO:0007669"/>
    <property type="project" value="UniProtKB-SubCell"/>
</dbReference>
<evidence type="ECO:0000259" key="6">
    <source>
        <dbReference type="Pfam" id="PF14378"/>
    </source>
</evidence>
<evidence type="ECO:0000256" key="1">
    <source>
        <dbReference type="ARBA" id="ARBA00004141"/>
    </source>
</evidence>
<name>A0A6J6X1S5_9ZZZZ</name>
<proteinExistence type="predicted"/>
<feature type="transmembrane region" description="Helical" evidence="5">
    <location>
        <begin position="131"/>
        <end position="149"/>
    </location>
</feature>
<protein>
    <submittedName>
        <fullName evidence="9">Unannotated protein</fullName>
    </submittedName>
</protein>
<feature type="transmembrane region" description="Helical" evidence="5">
    <location>
        <begin position="245"/>
        <end position="263"/>
    </location>
</feature>
<dbReference type="PANTHER" id="PTHR31310">
    <property type="match status" value="1"/>
</dbReference>
<sequence>MTDSKLATTAPADTKPRRNIFSGRTLSDGKKLYWWREILIVIVVDVVYESVRNLSAGKPDKAYENALLIIDWQRNFGIWHEQAMQNFALDYTPLIVFANYFYGSVYIAATLFTLIFLYSKFPDDYSLFRNTLAIGTLCGLIGFALFPLMPPRLLDDTILLQGANTGHWFGFVDTLVKYPTFWSFNDETMKTISNQFAAMPSLHCGWAFWGLIALLPRVKSRWAKTLVVLYPVVTVYVVVITGNHYVLDAVAGFFLFTVAYLIARKVTRAGRGTPIATSSNPIEPAVSNNTAPA</sequence>
<dbReference type="PANTHER" id="PTHR31310:SF7">
    <property type="entry name" value="PA-PHOSPHATASE RELATED-FAMILY PROTEIN DDB_G0268928"/>
    <property type="match status" value="1"/>
</dbReference>
<evidence type="ECO:0000313" key="9">
    <source>
        <dbReference type="EMBL" id="CAB4790852.1"/>
    </source>
</evidence>
<dbReference type="InterPro" id="IPR026841">
    <property type="entry name" value="Aur1/Ipt1"/>
</dbReference>
<dbReference type="CDD" id="cd03386">
    <property type="entry name" value="PAP2_Aur1_like"/>
    <property type="match status" value="1"/>
</dbReference>
<dbReference type="EMBL" id="CAFAAD010000048">
    <property type="protein sequence ID" value="CAB4790852.1"/>
    <property type="molecule type" value="Genomic_DNA"/>
</dbReference>
<feature type="transmembrane region" description="Helical" evidence="5">
    <location>
        <begin position="196"/>
        <end position="215"/>
    </location>
</feature>
<comment type="subcellular location">
    <subcellularLocation>
        <location evidence="1">Membrane</location>
        <topology evidence="1">Multi-pass membrane protein</topology>
    </subcellularLocation>
</comment>
<dbReference type="EMBL" id="CAESAL010000132">
    <property type="protein sequence ID" value="CAB4346891.1"/>
    <property type="molecule type" value="Genomic_DNA"/>
</dbReference>
<evidence type="ECO:0000256" key="5">
    <source>
        <dbReference type="SAM" id="Phobius"/>
    </source>
</evidence>
<feature type="transmembrane region" description="Helical" evidence="5">
    <location>
        <begin position="33"/>
        <end position="51"/>
    </location>
</feature>
<evidence type="ECO:0000256" key="4">
    <source>
        <dbReference type="ARBA" id="ARBA00023136"/>
    </source>
</evidence>
<dbReference type="EMBL" id="CAEZXY010000174">
    <property type="protein sequence ID" value="CAB4727065.1"/>
    <property type="molecule type" value="Genomic_DNA"/>
</dbReference>
<evidence type="ECO:0000313" key="8">
    <source>
        <dbReference type="EMBL" id="CAB4727065.1"/>
    </source>
</evidence>
<dbReference type="InterPro" id="IPR052185">
    <property type="entry name" value="IPC_Synthase-Related"/>
</dbReference>
<dbReference type="AlphaFoldDB" id="A0A6J6X1S5"/>